<dbReference type="AlphaFoldDB" id="M9M3V9"/>
<dbReference type="Gene3D" id="1.20.970.50">
    <property type="match status" value="1"/>
</dbReference>
<dbReference type="Proteomes" id="UP000029453">
    <property type="component" value="Unassembled WGS sequence"/>
</dbReference>
<comment type="caution">
    <text evidence="1">The sequence shown here is derived from an EMBL/GenBank/DDBJ whole genome shotgun (WGS) entry which is preliminary data.</text>
</comment>
<dbReference type="RefSeq" id="WP_006287424.1">
    <property type="nucleotide sequence ID" value="NZ_BALG01000244.1"/>
</dbReference>
<proteinExistence type="predicted"/>
<keyword evidence="2" id="KW-1185">Reference proteome</keyword>
<gene>
    <name evidence="1" type="ORF">PPOP_3124</name>
</gene>
<protein>
    <submittedName>
        <fullName evidence="1">Thymidine phosphorylase</fullName>
    </submittedName>
</protein>
<organism evidence="1 2">
    <name type="scientific">Paenibacillus popilliae ATCC 14706</name>
    <dbReference type="NCBI Taxonomy" id="1212764"/>
    <lineage>
        <taxon>Bacteria</taxon>
        <taxon>Bacillati</taxon>
        <taxon>Bacillota</taxon>
        <taxon>Bacilli</taxon>
        <taxon>Bacillales</taxon>
        <taxon>Paenibacillaceae</taxon>
        <taxon>Paenibacillus</taxon>
    </lineage>
</organism>
<reference evidence="1 2" key="1">
    <citation type="submission" date="2012-10" db="EMBL/GenBank/DDBJ databases">
        <title>Draft Genome Sequence of Paenibacillus popilliae ATCC 14706T.</title>
        <authorList>
            <person name="Iiyama K."/>
            <person name="Mori K."/>
            <person name="Mon H."/>
            <person name="Chieda Y."/>
            <person name="Lee J.M."/>
            <person name="Kusakabe T."/>
            <person name="Tashiro K."/>
            <person name="Asano S."/>
            <person name="Yasunaga-Aoki C."/>
            <person name="Shimizu S."/>
        </authorList>
    </citation>
    <scope>NUCLEOTIDE SEQUENCE [LARGE SCALE GENOMIC DNA]</scope>
    <source>
        <strain evidence="1 2">ATCC 14706</strain>
    </source>
</reference>
<sequence>MRAVDIIHKKREGHELTDYQIAAWASVMSKKIAAGADAIVLDSASLTTVP</sequence>
<evidence type="ECO:0000313" key="1">
    <source>
        <dbReference type="EMBL" id="GAC43724.1"/>
    </source>
</evidence>
<evidence type="ECO:0000313" key="2">
    <source>
        <dbReference type="Proteomes" id="UP000029453"/>
    </source>
</evidence>
<name>M9M3V9_PAEPP</name>
<dbReference type="EMBL" id="BALG01000244">
    <property type="protein sequence ID" value="GAC43724.1"/>
    <property type="molecule type" value="Genomic_DNA"/>
</dbReference>
<accession>M9M3V9</accession>